<gene>
    <name evidence="7" type="ORF">PPENT_87.1.T0030363</name>
</gene>
<dbReference type="AlphaFoldDB" id="A0A8S1S5M6"/>
<feature type="domain" description="Peptidase A1" evidence="6">
    <location>
        <begin position="233"/>
        <end position="541"/>
    </location>
</feature>
<dbReference type="GO" id="GO:0006508">
    <property type="term" value="P:proteolysis"/>
    <property type="evidence" value="ECO:0007669"/>
    <property type="project" value="UniProtKB-KW"/>
</dbReference>
<dbReference type="InterPro" id="IPR032799">
    <property type="entry name" value="TAXi_C"/>
</dbReference>
<dbReference type="OrthoDB" id="2747330at2759"/>
<evidence type="ECO:0000313" key="7">
    <source>
        <dbReference type="EMBL" id="CAD8134550.1"/>
    </source>
</evidence>
<feature type="domain" description="Peptidase A1" evidence="6">
    <location>
        <begin position="1"/>
        <end position="157"/>
    </location>
</feature>
<dbReference type="Proteomes" id="UP000689195">
    <property type="component" value="Unassembled WGS sequence"/>
</dbReference>
<dbReference type="GO" id="GO:0012505">
    <property type="term" value="C:endomembrane system"/>
    <property type="evidence" value="ECO:0007669"/>
    <property type="project" value="UniProtKB-SubCell"/>
</dbReference>
<keyword evidence="1" id="KW-0645">Protease</keyword>
<comment type="subcellular location">
    <subcellularLocation>
        <location evidence="4">Endomembrane system</location>
        <topology evidence="4">Single-pass type I membrane protein</topology>
    </subcellularLocation>
</comment>
<dbReference type="InterPro" id="IPR001969">
    <property type="entry name" value="Aspartic_peptidase_AS"/>
</dbReference>
<comment type="caution">
    <text evidence="7">The sequence shown here is derived from an EMBL/GenBank/DDBJ whole genome shotgun (WGS) entry which is preliminary data.</text>
</comment>
<evidence type="ECO:0000256" key="2">
    <source>
        <dbReference type="ARBA" id="ARBA00022729"/>
    </source>
</evidence>
<accession>A0A8S1S5M6</accession>
<keyword evidence="8" id="KW-1185">Reference proteome</keyword>
<evidence type="ECO:0000313" key="8">
    <source>
        <dbReference type="Proteomes" id="UP000689195"/>
    </source>
</evidence>
<dbReference type="GO" id="GO:0004190">
    <property type="term" value="F:aspartic-type endopeptidase activity"/>
    <property type="evidence" value="ECO:0007669"/>
    <property type="project" value="InterPro"/>
</dbReference>
<organism evidence="7 8">
    <name type="scientific">Paramecium pentaurelia</name>
    <dbReference type="NCBI Taxonomy" id="43138"/>
    <lineage>
        <taxon>Eukaryota</taxon>
        <taxon>Sar</taxon>
        <taxon>Alveolata</taxon>
        <taxon>Ciliophora</taxon>
        <taxon>Intramacronucleata</taxon>
        <taxon>Oligohymenophorea</taxon>
        <taxon>Peniculida</taxon>
        <taxon>Parameciidae</taxon>
        <taxon>Paramecium</taxon>
    </lineage>
</organism>
<dbReference type="InterPro" id="IPR033121">
    <property type="entry name" value="PEPTIDASE_A1"/>
</dbReference>
<evidence type="ECO:0000259" key="6">
    <source>
        <dbReference type="PROSITE" id="PS51767"/>
    </source>
</evidence>
<keyword evidence="5" id="KW-1133">Transmembrane helix</keyword>
<keyword evidence="5" id="KW-0472">Membrane</keyword>
<dbReference type="Pfam" id="PF00026">
    <property type="entry name" value="Asp"/>
    <property type="match status" value="1"/>
</dbReference>
<reference evidence="7" key="1">
    <citation type="submission" date="2021-01" db="EMBL/GenBank/DDBJ databases">
        <authorList>
            <consortium name="Genoscope - CEA"/>
            <person name="William W."/>
        </authorList>
    </citation>
    <scope>NUCLEOTIDE SEQUENCE</scope>
</reference>
<keyword evidence="5" id="KW-0812">Transmembrane</keyword>
<sequence>MKSKCDSESNCQQNRLNLISLEIKQNFLFPYIYETDAEIDFTNTYVVFPPNLYLQLIKQFLCQGLFCPQRNDIDGLTCYDNDYNNIDKFYEKFPKISFLFNESSDFIWYPQDYLVTHDNKTYCFPVKRGIGQTILGQPFMRNKEFIFGKEKLIVNYQNCSLETSLDAPTISISKSNVIVHLYIHHLLHFIQDQLKENKLIIDQSTYSMIILLFSIASSQLIFDLKKTQSQAEYYIELEIGTPQIQYQLIVDTGAPLTSLMCNNISMTLKKCDEVKDLQCQNLLTTYDGESTRTIYAQDIIKIGENNIKFDFQCILDSGSQILGMGNQNKFIDVLYNEFQFKSEHKIFSILLTNENGKLTIGQDYPNYDEITIPFDKQSEYYQVDLATVTDDENNVVFQPNQSENYEIIVDTGSTLINMDSETLQSFQKSFAKCQQDIRGCPQELNYYGFQCYYYDRIRYGYISNFYETFPEFSFNFQNGYQYKLNAKDYLLNLQQDQYCLPFNDYTRNYEPKFKKTILLGQPFMKNKEFYFDLTDSKIFIKNPEAKQNTLQIRNLSDIVQNYYIYVEIGLLIGICLFYRKYSVQIRGMLRPARTNQGLNPYA</sequence>
<evidence type="ECO:0000256" key="3">
    <source>
        <dbReference type="ARBA" id="ARBA00022801"/>
    </source>
</evidence>
<proteinExistence type="predicted"/>
<protein>
    <recommendedName>
        <fullName evidence="6">Peptidase A1 domain-containing protein</fullName>
    </recommendedName>
</protein>
<feature type="transmembrane region" description="Helical" evidence="5">
    <location>
        <begin position="562"/>
        <end position="581"/>
    </location>
</feature>
<dbReference type="InterPro" id="IPR034164">
    <property type="entry name" value="Pepsin-like_dom"/>
</dbReference>
<name>A0A8S1S5M6_9CILI</name>
<evidence type="ECO:0000256" key="4">
    <source>
        <dbReference type="ARBA" id="ARBA00046288"/>
    </source>
</evidence>
<keyword evidence="3" id="KW-0378">Hydrolase</keyword>
<dbReference type="Pfam" id="PF14541">
    <property type="entry name" value="TAXi_C"/>
    <property type="match status" value="1"/>
</dbReference>
<dbReference type="PANTHER" id="PTHR13683:SF375">
    <property type="entry name" value="PEPTIDASE A1 DOMAIN-CONTAINING PROTEIN"/>
    <property type="match status" value="1"/>
</dbReference>
<dbReference type="PROSITE" id="PS00141">
    <property type="entry name" value="ASP_PROTEASE"/>
    <property type="match status" value="1"/>
</dbReference>
<dbReference type="PANTHER" id="PTHR13683">
    <property type="entry name" value="ASPARTYL PROTEASES"/>
    <property type="match status" value="1"/>
</dbReference>
<dbReference type="PROSITE" id="PS51767">
    <property type="entry name" value="PEPTIDASE_A1"/>
    <property type="match status" value="2"/>
</dbReference>
<dbReference type="InterPro" id="IPR001461">
    <property type="entry name" value="Aspartic_peptidase_A1"/>
</dbReference>
<dbReference type="CDD" id="cd05471">
    <property type="entry name" value="pepsin_like"/>
    <property type="match status" value="1"/>
</dbReference>
<keyword evidence="2" id="KW-0732">Signal</keyword>
<dbReference type="EMBL" id="CAJJDO010000003">
    <property type="protein sequence ID" value="CAD8134550.1"/>
    <property type="molecule type" value="Genomic_DNA"/>
</dbReference>
<evidence type="ECO:0000256" key="1">
    <source>
        <dbReference type="ARBA" id="ARBA00022670"/>
    </source>
</evidence>
<evidence type="ECO:0000256" key="5">
    <source>
        <dbReference type="SAM" id="Phobius"/>
    </source>
</evidence>